<keyword evidence="4" id="KW-1185">Reference proteome</keyword>
<evidence type="ECO:0000313" key="4">
    <source>
        <dbReference type="Proteomes" id="UP001162162"/>
    </source>
</evidence>
<reference evidence="3" key="1">
    <citation type="journal article" date="2023" name="Insect Mol. Biol.">
        <title>Genome sequencing provides insights into the evolution of gene families encoding plant cell wall-degrading enzymes in longhorned beetles.</title>
        <authorList>
            <person name="Shin N.R."/>
            <person name="Okamura Y."/>
            <person name="Kirsch R."/>
            <person name="Pauchet Y."/>
        </authorList>
    </citation>
    <scope>NUCLEOTIDE SEQUENCE</scope>
    <source>
        <strain evidence="3">AMC_N1</strain>
    </source>
</reference>
<evidence type="ECO:0000259" key="2">
    <source>
        <dbReference type="PROSITE" id="PS50004"/>
    </source>
</evidence>
<protein>
    <recommendedName>
        <fullName evidence="2">C2 domain-containing protein</fullName>
    </recommendedName>
</protein>
<dbReference type="CDD" id="cd00030">
    <property type="entry name" value="C2"/>
    <property type="match status" value="1"/>
</dbReference>
<feature type="compositionally biased region" description="Basic and acidic residues" evidence="1">
    <location>
        <begin position="181"/>
        <end position="194"/>
    </location>
</feature>
<sequence length="836" mass="93101">KQILFGFLYISGAQYLSQPISTYITCRPFCQSETSRSQLVTNSSQPVFNFCQLIPLIFEDDLLHLLRENFMVIEFWQKTESTDLVIGLTKIFLHQFYLAYRNSVILKYLSKNQLPIIGTDWWEPIHAINSDEILGQVQVLVALGTEQQIKNLKEERGFTNNIVRAKFSLTLNHTLTGAAKKSVEAQKPGVEKSQESSPKVSTKDTDVVRHTKELVNLSSYTNCGPKERRKVTIDQAVNTSATLRSVPIQKVQKSDVGIQSDLKMDKQEEPQGKEKTNLTQEMLGSFLNQLITQRQLNVYVENSTNTDAVEARAQRENESLQQAQTNTNVELRKTTDLLDSLEKALSLDGTQNVSSLKKKAGTFKANIAINSANHLPVRKKCKSKKARNRSVKNEENVLPSCYVTFETGLENDLKITPVISKNTSPVWNYKCDANLPSDLLTTSQKRLIFKVWRKSTNAVMQPNMQTDTVLGFAALDLTVLLAGFPNVQGWFNIVDFSGKCNGQINIHITPLESLSKYLYQAECDCNLPVQDPENDETHTDEDAEPSETLSRALKRKFTELDEITQRLRLRLSKVTSEDSDASSDGAAEEFERDINTLCIEEDFDLINFEDESRKFNRNYNREFLESEGNSKVSLPEGLVAVDGRERPQSSGESMQGTEDKGPTGSGSGSSSEVASNVTVGLNTECFETLFPSLLGTEKELAALDKQLLQGKQRIDTLLEKLSLLSTDTNNPFTSRYVSGCSINNDHTANIDTEAILKDLDHESRPNIQSCLNFDPIAFQQLYGASTGGNSKSSSLSTPQTSNTNSSSGTSLITNFSDGRPAPDGQGNMSDERLGKK</sequence>
<dbReference type="GO" id="GO:0060271">
    <property type="term" value="P:cilium assembly"/>
    <property type="evidence" value="ECO:0007669"/>
    <property type="project" value="TreeGrafter"/>
</dbReference>
<dbReference type="GO" id="GO:0034451">
    <property type="term" value="C:centriolar satellite"/>
    <property type="evidence" value="ECO:0007669"/>
    <property type="project" value="TreeGrafter"/>
</dbReference>
<comment type="caution">
    <text evidence="3">The sequence shown here is derived from an EMBL/GenBank/DDBJ whole genome shotgun (WGS) entry which is preliminary data.</text>
</comment>
<proteinExistence type="predicted"/>
<feature type="compositionally biased region" description="Low complexity" evidence="1">
    <location>
        <begin position="787"/>
        <end position="814"/>
    </location>
</feature>
<feature type="region of interest" description="Disordered" evidence="1">
    <location>
        <begin position="634"/>
        <end position="674"/>
    </location>
</feature>
<dbReference type="PANTHER" id="PTHR21254">
    <property type="entry name" value="C2 DOMAIN-CONTAINING PROTEIN 3"/>
    <property type="match status" value="1"/>
</dbReference>
<feature type="non-terminal residue" evidence="3">
    <location>
        <position position="1"/>
    </location>
</feature>
<dbReference type="Pfam" id="PF00168">
    <property type="entry name" value="C2"/>
    <property type="match status" value="1"/>
</dbReference>
<accession>A0AAV8Y2H3</accession>
<dbReference type="PANTHER" id="PTHR21254:SF1">
    <property type="entry name" value="C2 DOMAIN-CONTAINING PROTEIN 3"/>
    <property type="match status" value="1"/>
</dbReference>
<dbReference type="GO" id="GO:0061511">
    <property type="term" value="P:centriole elongation"/>
    <property type="evidence" value="ECO:0007669"/>
    <property type="project" value="TreeGrafter"/>
</dbReference>
<evidence type="ECO:0000256" key="1">
    <source>
        <dbReference type="SAM" id="MobiDB-lite"/>
    </source>
</evidence>
<dbReference type="GO" id="GO:0005814">
    <property type="term" value="C:centriole"/>
    <property type="evidence" value="ECO:0007669"/>
    <property type="project" value="TreeGrafter"/>
</dbReference>
<feature type="domain" description="C2" evidence="2">
    <location>
        <begin position="359"/>
        <end position="491"/>
    </location>
</feature>
<evidence type="ECO:0000313" key="3">
    <source>
        <dbReference type="EMBL" id="KAJ8945066.1"/>
    </source>
</evidence>
<feature type="region of interest" description="Disordered" evidence="1">
    <location>
        <begin position="787"/>
        <end position="836"/>
    </location>
</feature>
<dbReference type="InterPro" id="IPR000008">
    <property type="entry name" value="C2_dom"/>
</dbReference>
<dbReference type="SUPFAM" id="SSF49562">
    <property type="entry name" value="C2 domain (Calcium/lipid-binding domain, CaLB)"/>
    <property type="match status" value="2"/>
</dbReference>
<dbReference type="SMART" id="SM00239">
    <property type="entry name" value="C2"/>
    <property type="match status" value="2"/>
</dbReference>
<dbReference type="EMBL" id="JAPWTK010000228">
    <property type="protein sequence ID" value="KAJ8945066.1"/>
    <property type="molecule type" value="Genomic_DNA"/>
</dbReference>
<dbReference type="InterPro" id="IPR035892">
    <property type="entry name" value="C2_domain_sf"/>
</dbReference>
<organism evidence="3 4">
    <name type="scientific">Aromia moschata</name>
    <dbReference type="NCBI Taxonomy" id="1265417"/>
    <lineage>
        <taxon>Eukaryota</taxon>
        <taxon>Metazoa</taxon>
        <taxon>Ecdysozoa</taxon>
        <taxon>Arthropoda</taxon>
        <taxon>Hexapoda</taxon>
        <taxon>Insecta</taxon>
        <taxon>Pterygota</taxon>
        <taxon>Neoptera</taxon>
        <taxon>Endopterygota</taxon>
        <taxon>Coleoptera</taxon>
        <taxon>Polyphaga</taxon>
        <taxon>Cucujiformia</taxon>
        <taxon>Chrysomeloidea</taxon>
        <taxon>Cerambycidae</taxon>
        <taxon>Cerambycinae</taxon>
        <taxon>Callichromatini</taxon>
        <taxon>Aromia</taxon>
    </lineage>
</organism>
<dbReference type="GO" id="GO:0071539">
    <property type="term" value="P:protein localization to centrosome"/>
    <property type="evidence" value="ECO:0007669"/>
    <property type="project" value="TreeGrafter"/>
</dbReference>
<feature type="region of interest" description="Disordered" evidence="1">
    <location>
        <begin position="180"/>
        <end position="205"/>
    </location>
</feature>
<name>A0AAV8Y2H3_9CUCU</name>
<dbReference type="Gene3D" id="2.60.40.150">
    <property type="entry name" value="C2 domain"/>
    <property type="match status" value="2"/>
</dbReference>
<gene>
    <name evidence="3" type="ORF">NQ318_005246</name>
</gene>
<dbReference type="PROSITE" id="PS50004">
    <property type="entry name" value="C2"/>
    <property type="match status" value="1"/>
</dbReference>
<dbReference type="Proteomes" id="UP001162162">
    <property type="component" value="Unassembled WGS sequence"/>
</dbReference>
<dbReference type="AlphaFoldDB" id="A0AAV8Y2H3"/>